<dbReference type="PANTHER" id="PTHR34145:SF68">
    <property type="entry name" value="FBD DOMAIN-CONTAINING PROTEIN"/>
    <property type="match status" value="1"/>
</dbReference>
<dbReference type="PANTHER" id="PTHR34145">
    <property type="entry name" value="OS02G0105600 PROTEIN"/>
    <property type="match status" value="1"/>
</dbReference>
<accession>A0A803MME2</accession>
<reference evidence="1" key="1">
    <citation type="journal article" date="2017" name="Nature">
        <title>The genome of Chenopodium quinoa.</title>
        <authorList>
            <person name="Jarvis D.E."/>
            <person name="Ho Y.S."/>
            <person name="Lightfoot D.J."/>
            <person name="Schmoeckel S.M."/>
            <person name="Li B."/>
            <person name="Borm T.J.A."/>
            <person name="Ohyanagi H."/>
            <person name="Mineta K."/>
            <person name="Michell C.T."/>
            <person name="Saber N."/>
            <person name="Kharbatia N.M."/>
            <person name="Rupper R.R."/>
            <person name="Sharp A.R."/>
            <person name="Dally N."/>
            <person name="Boughton B.A."/>
            <person name="Woo Y.H."/>
            <person name="Gao G."/>
            <person name="Schijlen E.G.W.M."/>
            <person name="Guo X."/>
            <person name="Momin A.A."/>
            <person name="Negrao S."/>
            <person name="Al-Babili S."/>
            <person name="Gehring C."/>
            <person name="Roessner U."/>
            <person name="Jung C."/>
            <person name="Murphy K."/>
            <person name="Arold S.T."/>
            <person name="Gojobori T."/>
            <person name="van der Linden C.G."/>
            <person name="van Loo E.N."/>
            <person name="Jellen E.N."/>
            <person name="Maughan P.J."/>
            <person name="Tester M."/>
        </authorList>
    </citation>
    <scope>NUCLEOTIDE SEQUENCE [LARGE SCALE GENOMIC DNA]</scope>
    <source>
        <strain evidence="1">cv. PI 614886</strain>
    </source>
</reference>
<dbReference type="AlphaFoldDB" id="A0A803MME2"/>
<proteinExistence type="predicted"/>
<dbReference type="InterPro" id="IPR053772">
    <property type="entry name" value="At1g61320/At1g61330-like"/>
</dbReference>
<sequence length="155" mass="17791">MWRCFPVLIFEDYLAMKRMLGDEKPIPEEGLNFLRWVNQVLEANLGQSIDELKVSIGESLLAGDIVAYATKSLSKYFSQLEYLRWQMQLYEDDIPCDEYNLGINNSPAMINLKHLELDVFASCEQSLLGWVDLIEASPLLQRLTVKVGTPLFSLR</sequence>
<reference evidence="1" key="2">
    <citation type="submission" date="2021-03" db="UniProtKB">
        <authorList>
            <consortium name="EnsemblPlants"/>
        </authorList>
    </citation>
    <scope>IDENTIFICATION</scope>
</reference>
<dbReference type="Gramene" id="AUR62032104-RA">
    <property type="protein sequence ID" value="AUR62032104-RA:cds"/>
    <property type="gene ID" value="AUR62032104"/>
</dbReference>
<keyword evidence="2" id="KW-1185">Reference proteome</keyword>
<protein>
    <submittedName>
        <fullName evidence="1">Uncharacterized protein</fullName>
    </submittedName>
</protein>
<dbReference type="Proteomes" id="UP000596660">
    <property type="component" value="Unplaced"/>
</dbReference>
<organism evidence="1 2">
    <name type="scientific">Chenopodium quinoa</name>
    <name type="common">Quinoa</name>
    <dbReference type="NCBI Taxonomy" id="63459"/>
    <lineage>
        <taxon>Eukaryota</taxon>
        <taxon>Viridiplantae</taxon>
        <taxon>Streptophyta</taxon>
        <taxon>Embryophyta</taxon>
        <taxon>Tracheophyta</taxon>
        <taxon>Spermatophyta</taxon>
        <taxon>Magnoliopsida</taxon>
        <taxon>eudicotyledons</taxon>
        <taxon>Gunneridae</taxon>
        <taxon>Pentapetalae</taxon>
        <taxon>Caryophyllales</taxon>
        <taxon>Chenopodiaceae</taxon>
        <taxon>Chenopodioideae</taxon>
        <taxon>Atripliceae</taxon>
        <taxon>Chenopodium</taxon>
    </lineage>
</organism>
<evidence type="ECO:0000313" key="2">
    <source>
        <dbReference type="Proteomes" id="UP000596660"/>
    </source>
</evidence>
<dbReference type="EnsemblPlants" id="AUR62032104-RA">
    <property type="protein sequence ID" value="AUR62032104-RA:cds"/>
    <property type="gene ID" value="AUR62032104"/>
</dbReference>
<name>A0A803MME2_CHEQI</name>
<evidence type="ECO:0000313" key="1">
    <source>
        <dbReference type="EnsemblPlants" id="AUR62032104-RA:cds"/>
    </source>
</evidence>